<dbReference type="STRING" id="290315.Clim_1899"/>
<sequence length="450" mass="51590">MMLRFFTTAEIAIWLLFNMYLSIQRFADFGFYNTFVRVISYGYGGSSRISFIDHGKQNDDPDRTEGPNWKTIGRVIGTMNRVYVYMTLALIVALALMSLSLKKPISDIENQQPIWISWGIIAFTSLINFYGRIYTNYLLGLNKVAIVRRLEGIFSILAILSNILVLYTTRSFLLVIISQQVWVLIRVIRNRYLAVWAEGGVYKELTRNPYEKAIFNQVWGPAWKSGISSLSSTGITYATGIVYSQLSSSMMLAKYLLALKFLEVIKNVSMAPLYSKIPLLSRLISQNKITDWKRISKRGILLSNYILLAGILFLYLFGNELIVLISDNIGFPNKDLWLLLGIGLFFQRYGALHTQLYQTTNKVNSHINDVISGTIYLGISILMLGSLDVYAFAYGWIAGYAGFYVWYALYYSYKIIREPFFSFEWKTTLLPIVAFILVLVLDMLWVNYSN</sequence>
<dbReference type="Proteomes" id="UP000008841">
    <property type="component" value="Chromosome"/>
</dbReference>
<feature type="transmembrane region" description="Helical" evidence="6">
    <location>
        <begin position="425"/>
        <end position="446"/>
    </location>
</feature>
<feature type="transmembrane region" description="Helical" evidence="6">
    <location>
        <begin position="299"/>
        <end position="317"/>
    </location>
</feature>
<feature type="transmembrane region" description="Helical" evidence="6">
    <location>
        <begin position="369"/>
        <end position="387"/>
    </location>
</feature>
<evidence type="ECO:0000313" key="7">
    <source>
        <dbReference type="EMBL" id="ACD90932.1"/>
    </source>
</evidence>
<proteinExistence type="predicted"/>
<dbReference type="PANTHER" id="PTHR30250:SF26">
    <property type="entry name" value="PSMA PROTEIN"/>
    <property type="match status" value="1"/>
</dbReference>
<keyword evidence="5 6" id="KW-0472">Membrane</keyword>
<evidence type="ECO:0000256" key="6">
    <source>
        <dbReference type="SAM" id="Phobius"/>
    </source>
</evidence>
<keyword evidence="2" id="KW-1003">Cell membrane</keyword>
<dbReference type="eggNOG" id="COG2244">
    <property type="taxonomic scope" value="Bacteria"/>
</dbReference>
<dbReference type="RefSeq" id="WP_012466803.1">
    <property type="nucleotide sequence ID" value="NC_010803.1"/>
</dbReference>
<evidence type="ECO:0000256" key="1">
    <source>
        <dbReference type="ARBA" id="ARBA00004651"/>
    </source>
</evidence>
<evidence type="ECO:0000256" key="2">
    <source>
        <dbReference type="ARBA" id="ARBA00022475"/>
    </source>
</evidence>
<comment type="subcellular location">
    <subcellularLocation>
        <location evidence="1">Cell membrane</location>
        <topology evidence="1">Multi-pass membrane protein</topology>
    </subcellularLocation>
</comment>
<keyword evidence="4 6" id="KW-1133">Transmembrane helix</keyword>
<gene>
    <name evidence="7" type="ordered locus">Clim_1899</name>
</gene>
<feature type="transmembrane region" description="Helical" evidence="6">
    <location>
        <begin position="393"/>
        <end position="413"/>
    </location>
</feature>
<dbReference type="GO" id="GO:0005886">
    <property type="term" value="C:plasma membrane"/>
    <property type="evidence" value="ECO:0007669"/>
    <property type="project" value="UniProtKB-SubCell"/>
</dbReference>
<evidence type="ECO:0000256" key="3">
    <source>
        <dbReference type="ARBA" id="ARBA00022692"/>
    </source>
</evidence>
<feature type="transmembrane region" description="Helical" evidence="6">
    <location>
        <begin position="337"/>
        <end position="357"/>
    </location>
</feature>
<feature type="transmembrane region" description="Helical" evidence="6">
    <location>
        <begin position="113"/>
        <end position="133"/>
    </location>
</feature>
<protein>
    <recommendedName>
        <fullName evidence="9">Polysaccharide biosynthesis protein</fullName>
    </recommendedName>
</protein>
<organism evidence="7 8">
    <name type="scientific">Chlorobium limicola (strain DSM 245 / NBRC 103803 / 6330)</name>
    <dbReference type="NCBI Taxonomy" id="290315"/>
    <lineage>
        <taxon>Bacteria</taxon>
        <taxon>Pseudomonadati</taxon>
        <taxon>Chlorobiota</taxon>
        <taxon>Chlorobiia</taxon>
        <taxon>Chlorobiales</taxon>
        <taxon>Chlorobiaceae</taxon>
        <taxon>Chlorobium/Pelodictyon group</taxon>
        <taxon>Chlorobium</taxon>
    </lineage>
</organism>
<evidence type="ECO:0000313" key="8">
    <source>
        <dbReference type="Proteomes" id="UP000008841"/>
    </source>
</evidence>
<dbReference type="AlphaFoldDB" id="B3EF70"/>
<dbReference type="EMBL" id="CP001097">
    <property type="protein sequence ID" value="ACD90932.1"/>
    <property type="molecule type" value="Genomic_DNA"/>
</dbReference>
<dbReference type="HOGENOM" id="CLU_549529_0_0_10"/>
<feature type="transmembrane region" description="Helical" evidence="6">
    <location>
        <begin position="153"/>
        <end position="177"/>
    </location>
</feature>
<dbReference type="PANTHER" id="PTHR30250">
    <property type="entry name" value="PST FAMILY PREDICTED COLANIC ACID TRANSPORTER"/>
    <property type="match status" value="1"/>
</dbReference>
<reference evidence="7 8" key="1">
    <citation type="submission" date="2008-05" db="EMBL/GenBank/DDBJ databases">
        <title>Complete sequence of Chlorobium limicola DSM 245.</title>
        <authorList>
            <consortium name="US DOE Joint Genome Institute"/>
            <person name="Lucas S."/>
            <person name="Copeland A."/>
            <person name="Lapidus A."/>
            <person name="Glavina del Rio T."/>
            <person name="Dalin E."/>
            <person name="Tice H."/>
            <person name="Bruce D."/>
            <person name="Goodwin L."/>
            <person name="Pitluck S."/>
            <person name="Schmutz J."/>
            <person name="Larimer F."/>
            <person name="Land M."/>
            <person name="Hauser L."/>
            <person name="Kyrpides N."/>
            <person name="Ovchinnikova G."/>
            <person name="Zhao F."/>
            <person name="Li T."/>
            <person name="Liu Z."/>
            <person name="Overmann J."/>
            <person name="Bryant D.A."/>
            <person name="Richardson P."/>
        </authorList>
    </citation>
    <scope>NUCLEOTIDE SEQUENCE [LARGE SCALE GENOMIC DNA]</scope>
    <source>
        <strain evidence="8">DSM 245 / NBRC 103803 / 6330</strain>
    </source>
</reference>
<evidence type="ECO:0000256" key="5">
    <source>
        <dbReference type="ARBA" id="ARBA00023136"/>
    </source>
</evidence>
<accession>B3EF70</accession>
<evidence type="ECO:0008006" key="9">
    <source>
        <dbReference type="Google" id="ProtNLM"/>
    </source>
</evidence>
<dbReference type="KEGG" id="cli:Clim_1899"/>
<dbReference type="InterPro" id="IPR050833">
    <property type="entry name" value="Poly_Biosynth_Transport"/>
</dbReference>
<name>B3EF70_CHLL2</name>
<keyword evidence="3 6" id="KW-0812">Transmembrane</keyword>
<evidence type="ECO:0000256" key="4">
    <source>
        <dbReference type="ARBA" id="ARBA00022989"/>
    </source>
</evidence>
<feature type="transmembrane region" description="Helical" evidence="6">
    <location>
        <begin position="82"/>
        <end position="101"/>
    </location>
</feature>